<accession>A0A8J3WXG0</accession>
<feature type="transmembrane region" description="Helical" evidence="2">
    <location>
        <begin position="27"/>
        <end position="48"/>
    </location>
</feature>
<dbReference type="EMBL" id="BOOK01000064">
    <property type="protein sequence ID" value="GII05200.1"/>
    <property type="molecule type" value="Genomic_DNA"/>
</dbReference>
<feature type="transmembrane region" description="Helical" evidence="2">
    <location>
        <begin position="224"/>
        <end position="243"/>
    </location>
</feature>
<feature type="transmembrane region" description="Helical" evidence="2">
    <location>
        <begin position="394"/>
        <end position="418"/>
    </location>
</feature>
<evidence type="ECO:0000256" key="2">
    <source>
        <dbReference type="SAM" id="Phobius"/>
    </source>
</evidence>
<feature type="region of interest" description="Disordered" evidence="1">
    <location>
        <begin position="533"/>
        <end position="572"/>
    </location>
</feature>
<feature type="transmembrane region" description="Helical" evidence="2">
    <location>
        <begin position="68"/>
        <end position="90"/>
    </location>
</feature>
<evidence type="ECO:0000313" key="4">
    <source>
        <dbReference type="Proteomes" id="UP000634476"/>
    </source>
</evidence>
<dbReference type="RefSeq" id="WP_203879430.1">
    <property type="nucleotide sequence ID" value="NZ_BOOK01000064.1"/>
</dbReference>
<proteinExistence type="predicted"/>
<keyword evidence="4" id="KW-1185">Reference proteome</keyword>
<feature type="transmembrane region" description="Helical" evidence="2">
    <location>
        <begin position="366"/>
        <end position="387"/>
    </location>
</feature>
<feature type="transmembrane region" description="Helical" evidence="2">
    <location>
        <begin position="277"/>
        <end position="299"/>
    </location>
</feature>
<feature type="transmembrane region" description="Helical" evidence="2">
    <location>
        <begin position="153"/>
        <end position="174"/>
    </location>
</feature>
<protein>
    <submittedName>
        <fullName evidence="3">Uncharacterized protein</fullName>
    </submittedName>
</protein>
<comment type="caution">
    <text evidence="3">The sequence shown here is derived from an EMBL/GenBank/DDBJ whole genome shotgun (WGS) entry which is preliminary data.</text>
</comment>
<dbReference type="Proteomes" id="UP000634476">
    <property type="component" value="Unassembled WGS sequence"/>
</dbReference>
<feature type="transmembrane region" description="Helical" evidence="2">
    <location>
        <begin position="97"/>
        <end position="116"/>
    </location>
</feature>
<keyword evidence="2" id="KW-1133">Transmembrane helix</keyword>
<feature type="compositionally biased region" description="Low complexity" evidence="1">
    <location>
        <begin position="490"/>
        <end position="508"/>
    </location>
</feature>
<feature type="transmembrane region" description="Helical" evidence="2">
    <location>
        <begin position="341"/>
        <end position="360"/>
    </location>
</feature>
<dbReference type="AlphaFoldDB" id="A0A8J3WXG0"/>
<feature type="compositionally biased region" description="Polar residues" evidence="1">
    <location>
        <begin position="479"/>
        <end position="489"/>
    </location>
</feature>
<feature type="transmembrane region" description="Helical" evidence="2">
    <location>
        <begin position="311"/>
        <end position="329"/>
    </location>
</feature>
<name>A0A8J3WXG0_9ACTN</name>
<evidence type="ECO:0000256" key="1">
    <source>
        <dbReference type="SAM" id="MobiDB-lite"/>
    </source>
</evidence>
<feature type="region of interest" description="Disordered" evidence="1">
    <location>
        <begin position="476"/>
        <end position="508"/>
    </location>
</feature>
<reference evidence="3" key="1">
    <citation type="submission" date="2021-01" db="EMBL/GenBank/DDBJ databases">
        <title>Whole genome shotgun sequence of Planobispora takensis NBRC 109077.</title>
        <authorList>
            <person name="Komaki H."/>
            <person name="Tamura T."/>
        </authorList>
    </citation>
    <scope>NUCLEOTIDE SEQUENCE</scope>
    <source>
        <strain evidence="3">NBRC 109077</strain>
    </source>
</reference>
<feature type="transmembrane region" description="Helical" evidence="2">
    <location>
        <begin position="438"/>
        <end position="460"/>
    </location>
</feature>
<keyword evidence="2" id="KW-0812">Transmembrane</keyword>
<sequence length="572" mass="56698">MAVPPMQPTQAVATGSTAPSRTFRLSLLLDVVLGLLVAVALPLAIVAIPNTVSVVAALLPPGVSQIEMIRAHGLALPAMVLTVPLAAVAVRRLRAAPILVGGLALLAVADVAGGYADSPTVVALLRTVHGIGAGLLVPATLVAVWERPRILRAVWAGTLAVSLLSAQALALWPLDEATSWQITLQPYPLLTGIALGLAGLYLVLWLKGGDGAAAGPKGAERGRLLMTATPALGIALLGLGTTFDWPPDLVILAAVLSVVALLGLASVGTFEGLGGRALSYTMVAVGVVVLPTAAQVTYVELGGLGGPGLSGLWPAFLIAGVAALAAALLADRVSESLMPPVAAGGLVAVVAGLCAVRFLLPATDGPALIIPFVLLAVGTAAALASVLRPSGVGTALFGMSLFFPGVLAGFLLGSGIQFTRLKEADTPQGLVDAFVSALHLWALIGGVLVVAVIVLGAVLARRSPVPETGTAFAAKADTATGTESDTAAGTASPVAPAPAETATTPVTPATPAAKADAVAAAMTEALPVVRPGAAEAKIGAESGEPDGSDTSPVVPSPMASPEDSIGDRPAGG</sequence>
<gene>
    <name evidence="3" type="ORF">Pta02_72080</name>
</gene>
<evidence type="ECO:0000313" key="3">
    <source>
        <dbReference type="EMBL" id="GII05200.1"/>
    </source>
</evidence>
<organism evidence="3 4">
    <name type="scientific">Planobispora takensis</name>
    <dbReference type="NCBI Taxonomy" id="1367882"/>
    <lineage>
        <taxon>Bacteria</taxon>
        <taxon>Bacillati</taxon>
        <taxon>Actinomycetota</taxon>
        <taxon>Actinomycetes</taxon>
        <taxon>Streptosporangiales</taxon>
        <taxon>Streptosporangiaceae</taxon>
        <taxon>Planobispora</taxon>
    </lineage>
</organism>
<keyword evidence="2" id="KW-0472">Membrane</keyword>
<feature type="transmembrane region" description="Helical" evidence="2">
    <location>
        <begin position="249"/>
        <end position="270"/>
    </location>
</feature>
<feature type="transmembrane region" description="Helical" evidence="2">
    <location>
        <begin position="128"/>
        <end position="146"/>
    </location>
</feature>
<feature type="transmembrane region" description="Helical" evidence="2">
    <location>
        <begin position="186"/>
        <end position="204"/>
    </location>
</feature>